<dbReference type="AlphaFoldDB" id="A0AAN8KKQ0"/>
<name>A0AAN8KKQ0_9TELE</name>
<evidence type="ECO:0000313" key="1">
    <source>
        <dbReference type="EMBL" id="KAK6292528.1"/>
    </source>
</evidence>
<dbReference type="Proteomes" id="UP001356427">
    <property type="component" value="Unassembled WGS sequence"/>
</dbReference>
<evidence type="ECO:0000313" key="2">
    <source>
        <dbReference type="Proteomes" id="UP001356427"/>
    </source>
</evidence>
<sequence length="155" mass="17415">MLSAVPTLAQRYLQIVNLKANHWVTLSNLRFQSSAVVWILTPPRRWTHRSACLYGESKAEGAETGQVTRDNALEGCLKGTGFPIVSLKSMSPFYCLFVRHSTDPCFVFAPTVTTERSKPAAALPCLPLLLRRPSQQSDVDGRDFSYCRRRTVNRL</sequence>
<protein>
    <submittedName>
        <fullName evidence="1">Uncharacterized protein</fullName>
    </submittedName>
</protein>
<gene>
    <name evidence="1" type="ORF">J4Q44_G00371120</name>
</gene>
<dbReference type="EMBL" id="JAGTTL010000038">
    <property type="protein sequence ID" value="KAK6292528.1"/>
    <property type="molecule type" value="Genomic_DNA"/>
</dbReference>
<accession>A0AAN8KKQ0</accession>
<comment type="caution">
    <text evidence="1">The sequence shown here is derived from an EMBL/GenBank/DDBJ whole genome shotgun (WGS) entry which is preliminary data.</text>
</comment>
<organism evidence="1 2">
    <name type="scientific">Coregonus suidteri</name>
    <dbReference type="NCBI Taxonomy" id="861788"/>
    <lineage>
        <taxon>Eukaryota</taxon>
        <taxon>Metazoa</taxon>
        <taxon>Chordata</taxon>
        <taxon>Craniata</taxon>
        <taxon>Vertebrata</taxon>
        <taxon>Euteleostomi</taxon>
        <taxon>Actinopterygii</taxon>
        <taxon>Neopterygii</taxon>
        <taxon>Teleostei</taxon>
        <taxon>Protacanthopterygii</taxon>
        <taxon>Salmoniformes</taxon>
        <taxon>Salmonidae</taxon>
        <taxon>Coregoninae</taxon>
        <taxon>Coregonus</taxon>
    </lineage>
</organism>
<proteinExistence type="predicted"/>
<keyword evidence="2" id="KW-1185">Reference proteome</keyword>
<reference evidence="1 2" key="1">
    <citation type="submission" date="2021-04" db="EMBL/GenBank/DDBJ databases">
        <authorList>
            <person name="De Guttry C."/>
            <person name="Zahm M."/>
            <person name="Klopp C."/>
            <person name="Cabau C."/>
            <person name="Louis A."/>
            <person name="Berthelot C."/>
            <person name="Parey E."/>
            <person name="Roest Crollius H."/>
            <person name="Montfort J."/>
            <person name="Robinson-Rechavi M."/>
            <person name="Bucao C."/>
            <person name="Bouchez O."/>
            <person name="Gislard M."/>
            <person name="Lluch J."/>
            <person name="Milhes M."/>
            <person name="Lampietro C."/>
            <person name="Lopez Roques C."/>
            <person name="Donnadieu C."/>
            <person name="Braasch I."/>
            <person name="Desvignes T."/>
            <person name="Postlethwait J."/>
            <person name="Bobe J."/>
            <person name="Wedekind C."/>
            <person name="Guiguen Y."/>
        </authorList>
    </citation>
    <scope>NUCLEOTIDE SEQUENCE [LARGE SCALE GENOMIC DNA]</scope>
    <source>
        <strain evidence="1">Cs_M1</strain>
        <tissue evidence="1">Blood</tissue>
    </source>
</reference>